<keyword evidence="10" id="KW-0325">Glycoprotein</keyword>
<dbReference type="PRINTS" id="PR00237">
    <property type="entry name" value="GPCRRHODOPSN"/>
</dbReference>
<evidence type="ECO:0000256" key="10">
    <source>
        <dbReference type="ARBA" id="ARBA00023180"/>
    </source>
</evidence>
<evidence type="ECO:0000256" key="9">
    <source>
        <dbReference type="ARBA" id="ARBA00023170"/>
    </source>
</evidence>
<dbReference type="InterPro" id="IPR017452">
    <property type="entry name" value="GPCR_Rhodpsn_7TM"/>
</dbReference>
<protein>
    <recommendedName>
        <fullName evidence="13">G-protein coupled receptors family 1 profile domain-containing protein</fullName>
    </recommendedName>
</protein>
<gene>
    <name evidence="14" type="ORF">NP493_227g03041</name>
</gene>
<keyword evidence="7 12" id="KW-0472">Membrane</keyword>
<organism evidence="14 15">
    <name type="scientific">Ridgeia piscesae</name>
    <name type="common">Tubeworm</name>
    <dbReference type="NCBI Taxonomy" id="27915"/>
    <lineage>
        <taxon>Eukaryota</taxon>
        <taxon>Metazoa</taxon>
        <taxon>Spiralia</taxon>
        <taxon>Lophotrochozoa</taxon>
        <taxon>Annelida</taxon>
        <taxon>Polychaeta</taxon>
        <taxon>Sedentaria</taxon>
        <taxon>Canalipalpata</taxon>
        <taxon>Sabellida</taxon>
        <taxon>Siboglinidae</taxon>
        <taxon>Ridgeia</taxon>
    </lineage>
</organism>
<dbReference type="Gene3D" id="1.20.1070.10">
    <property type="entry name" value="Rhodopsin 7-helix transmembrane proteins"/>
    <property type="match status" value="1"/>
</dbReference>
<feature type="transmembrane region" description="Helical" evidence="12">
    <location>
        <begin position="67"/>
        <end position="88"/>
    </location>
</feature>
<feature type="transmembrane region" description="Helical" evidence="12">
    <location>
        <begin position="199"/>
        <end position="226"/>
    </location>
</feature>
<keyword evidence="9" id="KW-0675">Receptor</keyword>
<dbReference type="PANTHER" id="PTHR45695:SF23">
    <property type="entry name" value="GALANIN-LIKE G-PROTEIN COUPLED RECEPTOR NPR-9"/>
    <property type="match status" value="1"/>
</dbReference>
<evidence type="ECO:0000256" key="8">
    <source>
        <dbReference type="ARBA" id="ARBA00023157"/>
    </source>
</evidence>
<feature type="transmembrane region" description="Helical" evidence="12">
    <location>
        <begin position="147"/>
        <end position="169"/>
    </location>
</feature>
<evidence type="ECO:0000256" key="7">
    <source>
        <dbReference type="ARBA" id="ARBA00023136"/>
    </source>
</evidence>
<evidence type="ECO:0000256" key="6">
    <source>
        <dbReference type="ARBA" id="ARBA00023040"/>
    </source>
</evidence>
<evidence type="ECO:0000256" key="2">
    <source>
        <dbReference type="ARBA" id="ARBA00010663"/>
    </source>
</evidence>
<keyword evidence="8" id="KW-1015">Disulfide bond</keyword>
<sequence>MDVVALNETSTATTTLVSADEMSFYFWFYKVTIPTLYGLIAVVGSVGNGMVIFVISSERKMRTTVNLLLLNLAFSDVLFLVVCVPFVAYHFAADNWAFGDVPCKLSQFLLYVTVYVTMYTLVLVAVVRYLTIVFPRSSATWRTRRKVSCAIGAIWAVMLMANLPTLLIYRVKLYPDTGDGYEYPYYYCGVEDKATGRRLFLPFFVLTYVLPLSVITTLYLLVLRFLRHNDANSSARVKARRGNQATATPTPLDERTQHATRILVVVVVVFAVCWLPLHAHLLFSYFTAQPQSRAYEVSRGLFHCLAYANSCMNPIIYNYVSRDFRRSFRSIFAARCRWCARKPTTTPSEREALQTMDAHVTEPVFAVV</sequence>
<dbReference type="Proteomes" id="UP001209878">
    <property type="component" value="Unassembled WGS sequence"/>
</dbReference>
<dbReference type="GO" id="GO:0005886">
    <property type="term" value="C:plasma membrane"/>
    <property type="evidence" value="ECO:0007669"/>
    <property type="project" value="UniProtKB-SubCell"/>
</dbReference>
<feature type="domain" description="G-protein coupled receptors family 1 profile" evidence="13">
    <location>
        <begin position="47"/>
        <end position="317"/>
    </location>
</feature>
<comment type="subcellular location">
    <subcellularLocation>
        <location evidence="1">Cell membrane</location>
        <topology evidence="1">Multi-pass membrane protein</topology>
    </subcellularLocation>
</comment>
<dbReference type="EMBL" id="JAODUO010000227">
    <property type="protein sequence ID" value="KAK2185666.1"/>
    <property type="molecule type" value="Genomic_DNA"/>
</dbReference>
<comment type="similarity">
    <text evidence="2">Belongs to the G-protein coupled receptor 1 family.</text>
</comment>
<dbReference type="InterPro" id="IPR000611">
    <property type="entry name" value="NPY_rcpt"/>
</dbReference>
<keyword evidence="5 12" id="KW-1133">Transmembrane helix</keyword>
<dbReference type="Pfam" id="PF00001">
    <property type="entry name" value="7tm_1"/>
    <property type="match status" value="1"/>
</dbReference>
<evidence type="ECO:0000256" key="5">
    <source>
        <dbReference type="ARBA" id="ARBA00022989"/>
    </source>
</evidence>
<evidence type="ECO:0000256" key="1">
    <source>
        <dbReference type="ARBA" id="ARBA00004651"/>
    </source>
</evidence>
<proteinExistence type="inferred from homology"/>
<name>A0AAD9P0C6_RIDPI</name>
<evidence type="ECO:0000259" key="13">
    <source>
        <dbReference type="PROSITE" id="PS50262"/>
    </source>
</evidence>
<dbReference type="SMART" id="SM01381">
    <property type="entry name" value="7TM_GPCR_Srsx"/>
    <property type="match status" value="1"/>
</dbReference>
<keyword evidence="6" id="KW-0297">G-protein coupled receptor</keyword>
<evidence type="ECO:0000256" key="11">
    <source>
        <dbReference type="ARBA" id="ARBA00023224"/>
    </source>
</evidence>
<dbReference type="PRINTS" id="PR01012">
    <property type="entry name" value="NRPEPTIDEYR"/>
</dbReference>
<dbReference type="AlphaFoldDB" id="A0AAD9P0C6"/>
<keyword evidence="15" id="KW-1185">Reference proteome</keyword>
<feature type="transmembrane region" description="Helical" evidence="12">
    <location>
        <begin position="300"/>
        <end position="320"/>
    </location>
</feature>
<dbReference type="PROSITE" id="PS50262">
    <property type="entry name" value="G_PROTEIN_RECEP_F1_2"/>
    <property type="match status" value="1"/>
</dbReference>
<dbReference type="PANTHER" id="PTHR45695">
    <property type="entry name" value="LEUCOKININ RECEPTOR-RELATED"/>
    <property type="match status" value="1"/>
</dbReference>
<keyword evidence="4 12" id="KW-0812">Transmembrane</keyword>
<feature type="transmembrane region" description="Helical" evidence="12">
    <location>
        <begin position="36"/>
        <end position="55"/>
    </location>
</feature>
<accession>A0AAD9P0C6</accession>
<keyword evidence="3" id="KW-1003">Cell membrane</keyword>
<keyword evidence="11" id="KW-0807">Transducer</keyword>
<evidence type="ECO:0000313" key="14">
    <source>
        <dbReference type="EMBL" id="KAK2185666.1"/>
    </source>
</evidence>
<dbReference type="InterPro" id="IPR000276">
    <property type="entry name" value="GPCR_Rhodpsn"/>
</dbReference>
<feature type="transmembrane region" description="Helical" evidence="12">
    <location>
        <begin position="262"/>
        <end position="288"/>
    </location>
</feature>
<evidence type="ECO:0000256" key="12">
    <source>
        <dbReference type="SAM" id="Phobius"/>
    </source>
</evidence>
<dbReference type="SUPFAM" id="SSF81321">
    <property type="entry name" value="Family A G protein-coupled receptor-like"/>
    <property type="match status" value="1"/>
</dbReference>
<feature type="transmembrane region" description="Helical" evidence="12">
    <location>
        <begin position="108"/>
        <end position="127"/>
    </location>
</feature>
<evidence type="ECO:0000313" key="15">
    <source>
        <dbReference type="Proteomes" id="UP001209878"/>
    </source>
</evidence>
<reference evidence="14" key="1">
    <citation type="journal article" date="2023" name="Mol. Biol. Evol.">
        <title>Third-Generation Sequencing Reveals the Adaptive Role of the Epigenome in Three Deep-Sea Polychaetes.</title>
        <authorList>
            <person name="Perez M."/>
            <person name="Aroh O."/>
            <person name="Sun Y."/>
            <person name="Lan Y."/>
            <person name="Juniper S.K."/>
            <person name="Young C.R."/>
            <person name="Angers B."/>
            <person name="Qian P.Y."/>
        </authorList>
    </citation>
    <scope>NUCLEOTIDE SEQUENCE</scope>
    <source>
        <strain evidence="14">R07B-5</strain>
    </source>
</reference>
<evidence type="ECO:0000256" key="3">
    <source>
        <dbReference type="ARBA" id="ARBA00022475"/>
    </source>
</evidence>
<dbReference type="GO" id="GO:0004983">
    <property type="term" value="F:neuropeptide Y receptor activity"/>
    <property type="evidence" value="ECO:0007669"/>
    <property type="project" value="InterPro"/>
</dbReference>
<comment type="caution">
    <text evidence="14">The sequence shown here is derived from an EMBL/GenBank/DDBJ whole genome shotgun (WGS) entry which is preliminary data.</text>
</comment>
<evidence type="ECO:0000256" key="4">
    <source>
        <dbReference type="ARBA" id="ARBA00022692"/>
    </source>
</evidence>